<feature type="repeat" description="WD" evidence="3">
    <location>
        <begin position="1066"/>
        <end position="1107"/>
    </location>
</feature>
<dbReference type="PROSITE" id="PS50837">
    <property type="entry name" value="NACHT"/>
    <property type="match status" value="1"/>
</dbReference>
<dbReference type="InterPro" id="IPR027417">
    <property type="entry name" value="P-loop_NTPase"/>
</dbReference>
<dbReference type="CDD" id="cd00200">
    <property type="entry name" value="WD40"/>
    <property type="match status" value="3"/>
</dbReference>
<accession>A0AAJ6NRP1</accession>
<dbReference type="Pfam" id="PF22722">
    <property type="entry name" value="NA-iREase1"/>
    <property type="match status" value="1"/>
</dbReference>
<dbReference type="InterPro" id="IPR036322">
    <property type="entry name" value="WD40_repeat_dom_sf"/>
</dbReference>
<dbReference type="InterPro" id="IPR054557">
    <property type="entry name" value="NA-iREase1_dom"/>
</dbReference>
<dbReference type="InterPro" id="IPR054610">
    <property type="entry name" value="NNH"/>
</dbReference>
<dbReference type="FunFam" id="2.130.10.10:FF:000228">
    <property type="entry name" value="COMPASS-like H3K4 histone methylase component WDR5A"/>
    <property type="match status" value="1"/>
</dbReference>
<dbReference type="SMART" id="SM00320">
    <property type="entry name" value="WD40"/>
    <property type="match status" value="14"/>
</dbReference>
<dbReference type="SUPFAM" id="SSF117289">
    <property type="entry name" value="Nucleoporin domain"/>
    <property type="match status" value="1"/>
</dbReference>
<feature type="repeat" description="WD" evidence="3">
    <location>
        <begin position="1318"/>
        <end position="1359"/>
    </location>
</feature>
<dbReference type="Gene3D" id="3.40.50.300">
    <property type="entry name" value="P-loop containing nucleotide triphosphate hydrolases"/>
    <property type="match status" value="1"/>
</dbReference>
<dbReference type="InterPro" id="IPR015943">
    <property type="entry name" value="WD40/YVTN_repeat-like_dom_sf"/>
</dbReference>
<feature type="repeat" description="WD" evidence="3">
    <location>
        <begin position="1234"/>
        <end position="1275"/>
    </location>
</feature>
<dbReference type="PROSITE" id="PS50294">
    <property type="entry name" value="WD_REPEATS_REGION"/>
    <property type="match status" value="13"/>
</dbReference>
<feature type="repeat" description="WD" evidence="3">
    <location>
        <begin position="1024"/>
        <end position="1065"/>
    </location>
</feature>
<dbReference type="Pfam" id="PF22736">
    <property type="entry name" value="NNH5"/>
    <property type="match status" value="1"/>
</dbReference>
<feature type="repeat" description="WD" evidence="3">
    <location>
        <begin position="1276"/>
        <end position="1317"/>
    </location>
</feature>
<dbReference type="PANTHER" id="PTHR22847:SF637">
    <property type="entry name" value="WD REPEAT DOMAIN 5B"/>
    <property type="match status" value="1"/>
</dbReference>
<evidence type="ECO:0000313" key="6">
    <source>
        <dbReference type="Proteomes" id="UP001223520"/>
    </source>
</evidence>
<reference evidence="5 6" key="1">
    <citation type="journal article" date="2023" name="Limnol Oceanogr Lett">
        <title>Environmental adaptations by the intertidal Antarctic cyanobacterium Halotia branconii CENA392 as revealed using long-read genome sequencing.</title>
        <authorList>
            <person name="Dextro R.B."/>
            <person name="Delbaje E."/>
            <person name="Freitas P.N.N."/>
            <person name="Geraldes V."/>
            <person name="Pinto E."/>
            <person name="Long P.F."/>
            <person name="Fiore M.F."/>
        </authorList>
    </citation>
    <scope>NUCLEOTIDE SEQUENCE [LARGE SCALE GENOMIC DNA]</scope>
    <source>
        <strain evidence="5 6">CENA392</strain>
    </source>
</reference>
<dbReference type="SUPFAM" id="SSF50978">
    <property type="entry name" value="WD40 repeat-like"/>
    <property type="match status" value="2"/>
</dbReference>
<dbReference type="InterPro" id="IPR001680">
    <property type="entry name" value="WD40_rpt"/>
</dbReference>
<keyword evidence="1 3" id="KW-0853">WD repeat</keyword>
<dbReference type="Pfam" id="PF00400">
    <property type="entry name" value="WD40"/>
    <property type="match status" value="10"/>
</dbReference>
<dbReference type="KEGG" id="hbq:QI031_26620"/>
<dbReference type="InterPro" id="IPR020472">
    <property type="entry name" value="WD40_PAC1"/>
</dbReference>
<dbReference type="Pfam" id="PF05729">
    <property type="entry name" value="NACHT"/>
    <property type="match status" value="1"/>
</dbReference>
<dbReference type="PROSITE" id="PS50082">
    <property type="entry name" value="WD_REPEATS_2"/>
    <property type="match status" value="13"/>
</dbReference>
<dbReference type="InterPro" id="IPR019775">
    <property type="entry name" value="WD40_repeat_CS"/>
</dbReference>
<feature type="repeat" description="WD" evidence="3">
    <location>
        <begin position="940"/>
        <end position="981"/>
    </location>
</feature>
<dbReference type="Gene3D" id="2.130.10.10">
    <property type="entry name" value="YVTN repeat-like/Quinoprotein amine dehydrogenase"/>
    <property type="match status" value="6"/>
</dbReference>
<feature type="domain" description="NACHT" evidence="4">
    <location>
        <begin position="372"/>
        <end position="499"/>
    </location>
</feature>
<organism evidence="5 6">
    <name type="scientific">Halotia branconii CENA392</name>
    <dbReference type="NCBI Taxonomy" id="1539056"/>
    <lineage>
        <taxon>Bacteria</taxon>
        <taxon>Bacillati</taxon>
        <taxon>Cyanobacteriota</taxon>
        <taxon>Cyanophyceae</taxon>
        <taxon>Nostocales</taxon>
        <taxon>Nodulariaceae</taxon>
        <taxon>Halotia</taxon>
    </lineage>
</organism>
<dbReference type="Proteomes" id="UP001223520">
    <property type="component" value="Chromosome"/>
</dbReference>
<keyword evidence="6" id="KW-1185">Reference proteome</keyword>
<feature type="repeat" description="WD" evidence="3">
    <location>
        <begin position="1108"/>
        <end position="1149"/>
    </location>
</feature>
<dbReference type="InterPro" id="IPR007111">
    <property type="entry name" value="NACHT_NTPase"/>
</dbReference>
<feature type="repeat" description="WD" evidence="3">
    <location>
        <begin position="898"/>
        <end position="939"/>
    </location>
</feature>
<feature type="repeat" description="WD" evidence="3">
    <location>
        <begin position="1150"/>
        <end position="1191"/>
    </location>
</feature>
<evidence type="ECO:0000259" key="4">
    <source>
        <dbReference type="PROSITE" id="PS50837"/>
    </source>
</evidence>
<evidence type="ECO:0000256" key="1">
    <source>
        <dbReference type="ARBA" id="ARBA00022574"/>
    </source>
</evidence>
<dbReference type="EMBL" id="CP124543">
    <property type="protein sequence ID" value="WGV25281.1"/>
    <property type="molecule type" value="Genomic_DNA"/>
</dbReference>
<dbReference type="Pfam" id="PF25173">
    <property type="entry name" value="Beta-prop_WDR3_1st"/>
    <property type="match status" value="1"/>
</dbReference>
<dbReference type="SUPFAM" id="SSF52540">
    <property type="entry name" value="P-loop containing nucleoside triphosphate hydrolases"/>
    <property type="match status" value="1"/>
</dbReference>
<keyword evidence="2" id="KW-0677">Repeat</keyword>
<feature type="repeat" description="WD" evidence="3">
    <location>
        <begin position="1192"/>
        <end position="1233"/>
    </location>
</feature>
<proteinExistence type="predicted"/>
<feature type="repeat" description="WD" evidence="3">
    <location>
        <begin position="1402"/>
        <end position="1443"/>
    </location>
</feature>
<dbReference type="PRINTS" id="PR00320">
    <property type="entry name" value="GPROTEINBRPT"/>
</dbReference>
<evidence type="ECO:0000256" key="3">
    <source>
        <dbReference type="PROSITE-ProRule" id="PRU00221"/>
    </source>
</evidence>
<evidence type="ECO:0000313" key="5">
    <source>
        <dbReference type="EMBL" id="WGV25281.1"/>
    </source>
</evidence>
<sequence length="1478" mass="165357">MSLINLDLVFNAITSIANPLIKEKILRSETVIKLLQQFNLDPEHPPADFSGVYAYALVEYGVGKPKPLLELFRQEAIKQAFRTALDHNNPAILLSEVDAFLDAFALGDDIRSLELDVRREVAEFATVFIEVAKRSRTPADVLMNQKIGSLHNRIASIQEQLDRLPTLEGIRTEIARLAAQNYPALPGSVNENQCRAIALAQQMRGWFETLGYDFEKYEIWAEEYFEWIINIPVRRSYDRILIRGVAGEVGLSDVMALRSSVEAQKTDEGWLVTTRRISRAARDEVKKEENHRLDCFTFDELIDLDANFNAYLDRLEAEIKRRKIDTKYVPLACTKEEIDPISKRRIGVSRYEAEDGWIDGYIDLWLDDPAKEHISILGEFGTGKTWFVFHYAWTALQRYRDAQKRGVERPRLPLVITLRDFAKAINVENVLAGFFFTQHNIRINSEVFDQLNRMGKLLLIFDGFDEMAAKVDRQQMINNFWELAKVVVPGAKVILTCRTEHFPEAKEGRALLNAELQASTKKLTGETPQFEVLELEKFNDEQIRACLSYQAEAATVEQVLSNPQLLDLARRPVMTDLILEALPDIEAGKPVDMSRVYLYAVRRKMERDIKAERTFTSLADKLYFLCELSWEMLSNDQMSLNYRLFPERIRRLFGSSVQEEKDLDHWHYDMMAQTMLVRNADGDYTPAHRSLLEFFVAYKFAAELGALASDFTELAQGRSLVDKTVAPVDYTWSGYFSRQGSGEAIALLKEFRSESLDKLRETFGKAPLTKAVMDLLLPMLANNESLIKVIEATRGKTEDEAGYVGGNAATLAVKVDKGALEGKDFSCVVINSADLTYASLRDVTFAQANLINSLFAETFGSILSVAFNPDSSLLATGHESDGIVHLWHVSTGKEILTLEGHQTAVWSVSFSPIEKILATGGYDHRIKIWDLHNGKCLKTLTENDSWLRSVSFSPNGKILASGSTNKIIRLWDIHTGECLKTLTGHTKTVLSVSFSSDNQILASGSSDKTIRLWNVNTGECLKILHGHNYLVESVAFSPDNQILASGSADKTIRLWNVNTGECLKTLHAHDIWINSVVFSPDGQTLASGGGDQTVKLWNFHTGKCLKTLLGHTSSVWSVAFSSNGKTLASGSRDQTLRFWNVDTGECLRIFQGYNNAVRSIAFSPDGQSLVSGGNDQIVKIWDVKTGKCLKLTQEQTDLIRSVAFSSDSKMIASGGHDRTVRLWKSDTGECLKIMQGHHDWVRSVIFSPDCQFLASSSGDGTVKLWNTLTGECFKTFQGLNGGVLSIAFSPDGQFLVSGGLDQTVRLWHIHTGSCQMTLKGHTNWVRSVVFSSNSQFLASSGDEAMIRLWDLNSRQCLKTLQHESIGVHSIALSAEDEMLASGSFDNTIRLWDVNSGKCLKILQGHTQWITSVNFSPDRKTLASSSGDGTIKFWDIKTGDCIKTLSDRPYERMNITGVKGLTEADKATLKALGAVEDGE</sequence>
<dbReference type="RefSeq" id="WP_281482583.1">
    <property type="nucleotide sequence ID" value="NZ_CP124543.1"/>
</dbReference>
<dbReference type="PROSITE" id="PS00678">
    <property type="entry name" value="WD_REPEATS_1"/>
    <property type="match status" value="9"/>
</dbReference>
<dbReference type="PANTHER" id="PTHR22847">
    <property type="entry name" value="WD40 REPEAT PROTEIN"/>
    <property type="match status" value="1"/>
</dbReference>
<feature type="repeat" description="WD" evidence="3">
    <location>
        <begin position="1360"/>
        <end position="1401"/>
    </location>
</feature>
<gene>
    <name evidence="5" type="ORF">QI031_26620</name>
</gene>
<evidence type="ECO:0000256" key="2">
    <source>
        <dbReference type="ARBA" id="ARBA00022737"/>
    </source>
</evidence>
<feature type="repeat" description="WD" evidence="3">
    <location>
        <begin position="982"/>
        <end position="1023"/>
    </location>
</feature>
<name>A0AAJ6NRP1_9CYAN</name>
<protein>
    <submittedName>
        <fullName evidence="5">NACHT domain-containing protein</fullName>
    </submittedName>
</protein>